<dbReference type="AlphaFoldDB" id="A2C9H2"/>
<organism evidence="1 2">
    <name type="scientific">Prochlorococcus marinus (strain MIT 9303)</name>
    <dbReference type="NCBI Taxonomy" id="59922"/>
    <lineage>
        <taxon>Bacteria</taxon>
        <taxon>Bacillati</taxon>
        <taxon>Cyanobacteriota</taxon>
        <taxon>Cyanophyceae</taxon>
        <taxon>Synechococcales</taxon>
        <taxon>Prochlorococcaceae</taxon>
        <taxon>Prochlorococcus</taxon>
    </lineage>
</organism>
<proteinExistence type="predicted"/>
<dbReference type="RefSeq" id="WP_011826030.1">
    <property type="nucleotide sequence ID" value="NC_008820.1"/>
</dbReference>
<evidence type="ECO:0000313" key="1">
    <source>
        <dbReference type="EMBL" id="ABM78132.1"/>
    </source>
</evidence>
<dbReference type="Pfam" id="PF11866">
    <property type="entry name" value="DUF3386"/>
    <property type="match status" value="1"/>
</dbReference>
<accession>A2C9H2</accession>
<name>A2C9H2_PROM3</name>
<evidence type="ECO:0008006" key="3">
    <source>
        <dbReference type="Google" id="ProtNLM"/>
    </source>
</evidence>
<evidence type="ECO:0000313" key="2">
    <source>
        <dbReference type="Proteomes" id="UP000002274"/>
    </source>
</evidence>
<dbReference type="KEGG" id="pmf:P9303_13851"/>
<protein>
    <recommendedName>
        <fullName evidence="3">DUF3386 domain-containing protein</fullName>
    </recommendedName>
</protein>
<gene>
    <name evidence="1" type="ordered locus">P9303_13851</name>
</gene>
<dbReference type="HOGENOM" id="CLU_091325_0_0_3"/>
<dbReference type="STRING" id="59922.P9303_13851"/>
<dbReference type="Proteomes" id="UP000002274">
    <property type="component" value="Chromosome"/>
</dbReference>
<dbReference type="BioCyc" id="PMAR59922:G1G80-1195-MONOMER"/>
<dbReference type="InterPro" id="IPR021809">
    <property type="entry name" value="DUF3386"/>
</dbReference>
<reference evidence="1 2" key="1">
    <citation type="journal article" date="2007" name="PLoS Genet.">
        <title>Patterns and implications of gene gain and loss in the evolution of Prochlorococcus.</title>
        <authorList>
            <person name="Kettler G.C."/>
            <person name="Martiny A.C."/>
            <person name="Huang K."/>
            <person name="Zucker J."/>
            <person name="Coleman M.L."/>
            <person name="Rodrigue S."/>
            <person name="Chen F."/>
            <person name="Lapidus A."/>
            <person name="Ferriera S."/>
            <person name="Johnson J."/>
            <person name="Steglich C."/>
            <person name="Church G.M."/>
            <person name="Richardson P."/>
            <person name="Chisholm S.W."/>
        </authorList>
    </citation>
    <scope>NUCLEOTIDE SEQUENCE [LARGE SCALE GENOMIC DNA]</scope>
    <source>
        <strain evidence="1 2">MIT 9303</strain>
    </source>
</reference>
<sequence>MIANASPIVLAPGSDCRELFQAAYENRYTWDPVFSGYRGRCLWVKDDRVVEGQFELGADLKAHIDGIEDELIAKAVSSQLWEVAIHRVRRSFEKTHGENTFTAGDNDDVGLEVIVGGKNLGDRYRIKNDVVTMVHRHIHGTVVTIFTKSTTNTGYGYLSHTYSSQYHDPKTNEPTSGMSQFTDTFVSLADDGLWVLSERLVKKDAFAGMAAEQQLFKFVELEQL</sequence>
<dbReference type="EMBL" id="CP000554">
    <property type="protein sequence ID" value="ABM78132.1"/>
    <property type="molecule type" value="Genomic_DNA"/>
</dbReference>